<comment type="similarity">
    <text evidence="2">Belongs to the protease inhibitor I16 (SSI) family.</text>
</comment>
<reference evidence="9" key="2">
    <citation type="submission" date="2020-09" db="EMBL/GenBank/DDBJ databases">
        <authorList>
            <person name="Sun Q."/>
            <person name="Ohkuma M."/>
        </authorList>
    </citation>
    <scope>NUCLEOTIDE SEQUENCE</scope>
    <source>
        <strain evidence="9">JCM 4988</strain>
    </source>
</reference>
<keyword evidence="6" id="KW-1015">Disulfide bond</keyword>
<evidence type="ECO:0000256" key="5">
    <source>
        <dbReference type="ARBA" id="ARBA00022900"/>
    </source>
</evidence>
<dbReference type="RefSeq" id="WP_190121333.1">
    <property type="nucleotide sequence ID" value="NZ_BMWG01000001.1"/>
</dbReference>
<gene>
    <name evidence="9" type="ORF">GCM10010387_07310</name>
</gene>
<feature type="signal peptide" evidence="7">
    <location>
        <begin position="1"/>
        <end position="25"/>
    </location>
</feature>
<sequence>MLRRIILTVTASAAALATAAPTAGAAADLPLPALSPLTSLLSAPEERRDRLTVVVSDTGNARTEGRYRLECDPAGGTHPAAEGACERLDELAREGRDPFAPVPLGRVCTQQTGGPATARVTGTWRGRTVNATFRRTDGCEISRWQSMEPVLPSTRF</sequence>
<dbReference type="Pfam" id="PF00720">
    <property type="entry name" value="SSI"/>
    <property type="match status" value="1"/>
</dbReference>
<comment type="subcellular location">
    <subcellularLocation>
        <location evidence="1">Secreted</location>
    </subcellularLocation>
</comment>
<dbReference type="Gene3D" id="3.30.350.10">
    <property type="entry name" value="Subtilisin inhibitor-like"/>
    <property type="match status" value="1"/>
</dbReference>
<keyword evidence="3" id="KW-0964">Secreted</keyword>
<dbReference type="GO" id="GO:0004867">
    <property type="term" value="F:serine-type endopeptidase inhibitor activity"/>
    <property type="evidence" value="ECO:0007669"/>
    <property type="project" value="UniProtKB-KW"/>
</dbReference>
<evidence type="ECO:0000313" key="10">
    <source>
        <dbReference type="Proteomes" id="UP000630936"/>
    </source>
</evidence>
<evidence type="ECO:0000256" key="4">
    <source>
        <dbReference type="ARBA" id="ARBA00022690"/>
    </source>
</evidence>
<dbReference type="InterPro" id="IPR020054">
    <property type="entry name" value="Prot_inh_SSI_I16_CS"/>
</dbReference>
<reference evidence="9" key="1">
    <citation type="journal article" date="2014" name="Int. J. Syst. Evol. Microbiol.">
        <title>Complete genome sequence of Corynebacterium casei LMG S-19264T (=DSM 44701T), isolated from a smear-ripened cheese.</title>
        <authorList>
            <consortium name="US DOE Joint Genome Institute (JGI-PGF)"/>
            <person name="Walter F."/>
            <person name="Albersmeier A."/>
            <person name="Kalinowski J."/>
            <person name="Ruckert C."/>
        </authorList>
    </citation>
    <scope>NUCLEOTIDE SEQUENCE</scope>
    <source>
        <strain evidence="9">JCM 4988</strain>
    </source>
</reference>
<keyword evidence="4" id="KW-0646">Protease inhibitor</keyword>
<evidence type="ECO:0000256" key="2">
    <source>
        <dbReference type="ARBA" id="ARBA00010472"/>
    </source>
</evidence>
<feature type="domain" description="Subtilisin inhibitor" evidence="8">
    <location>
        <begin position="51"/>
        <end position="130"/>
    </location>
</feature>
<name>A0A918PPV6_9ACTN</name>
<dbReference type="Proteomes" id="UP000630936">
    <property type="component" value="Unassembled WGS sequence"/>
</dbReference>
<dbReference type="EMBL" id="BMWG01000001">
    <property type="protein sequence ID" value="GGZ17202.1"/>
    <property type="molecule type" value="Genomic_DNA"/>
</dbReference>
<feature type="chain" id="PRO_5036834979" description="Subtilisin inhibitor domain-containing protein" evidence="7">
    <location>
        <begin position="26"/>
        <end position="156"/>
    </location>
</feature>
<evidence type="ECO:0000256" key="7">
    <source>
        <dbReference type="SAM" id="SignalP"/>
    </source>
</evidence>
<dbReference type="AlphaFoldDB" id="A0A918PPV6"/>
<protein>
    <recommendedName>
        <fullName evidence="8">Subtilisin inhibitor domain-containing protein</fullName>
    </recommendedName>
</protein>
<organism evidence="9 10">
    <name type="scientific">Streptomyces inusitatus</name>
    <dbReference type="NCBI Taxonomy" id="68221"/>
    <lineage>
        <taxon>Bacteria</taxon>
        <taxon>Bacillati</taxon>
        <taxon>Actinomycetota</taxon>
        <taxon>Actinomycetes</taxon>
        <taxon>Kitasatosporales</taxon>
        <taxon>Streptomycetaceae</taxon>
        <taxon>Streptomyces</taxon>
    </lineage>
</organism>
<evidence type="ECO:0000256" key="1">
    <source>
        <dbReference type="ARBA" id="ARBA00004613"/>
    </source>
</evidence>
<dbReference type="PROSITE" id="PS00999">
    <property type="entry name" value="SSI"/>
    <property type="match status" value="1"/>
</dbReference>
<keyword evidence="10" id="KW-1185">Reference proteome</keyword>
<keyword evidence="7" id="KW-0732">Signal</keyword>
<accession>A0A918PPV6</accession>
<dbReference type="GO" id="GO:0005576">
    <property type="term" value="C:extracellular region"/>
    <property type="evidence" value="ECO:0007669"/>
    <property type="project" value="UniProtKB-SubCell"/>
</dbReference>
<comment type="caution">
    <text evidence="9">The sequence shown here is derived from an EMBL/GenBank/DDBJ whole genome shotgun (WGS) entry which is preliminary data.</text>
</comment>
<evidence type="ECO:0000256" key="3">
    <source>
        <dbReference type="ARBA" id="ARBA00022525"/>
    </source>
</evidence>
<evidence type="ECO:0000256" key="6">
    <source>
        <dbReference type="ARBA" id="ARBA00023157"/>
    </source>
</evidence>
<dbReference type="SUPFAM" id="SSF55399">
    <property type="entry name" value="Subtilisin inhibitor"/>
    <property type="match status" value="1"/>
</dbReference>
<dbReference type="InterPro" id="IPR036819">
    <property type="entry name" value="Subtilisin_inhibitor-like_sf"/>
</dbReference>
<evidence type="ECO:0000259" key="8">
    <source>
        <dbReference type="Pfam" id="PF00720"/>
    </source>
</evidence>
<evidence type="ECO:0000313" key="9">
    <source>
        <dbReference type="EMBL" id="GGZ17202.1"/>
    </source>
</evidence>
<proteinExistence type="inferred from homology"/>
<keyword evidence="5" id="KW-0722">Serine protease inhibitor</keyword>
<dbReference type="InterPro" id="IPR023549">
    <property type="entry name" value="Subtilisin_inhibitor"/>
</dbReference>